<accession>A0AAV3QYQ6</accession>
<evidence type="ECO:0000313" key="4">
    <source>
        <dbReference type="Proteomes" id="UP001454036"/>
    </source>
</evidence>
<dbReference type="InterPro" id="IPR018392">
    <property type="entry name" value="LysM"/>
</dbReference>
<dbReference type="InterPro" id="IPR045030">
    <property type="entry name" value="LYSM1-4"/>
</dbReference>
<feature type="compositionally biased region" description="Low complexity" evidence="1">
    <location>
        <begin position="120"/>
        <end position="138"/>
    </location>
</feature>
<feature type="region of interest" description="Disordered" evidence="1">
    <location>
        <begin position="1"/>
        <end position="32"/>
    </location>
</feature>
<protein>
    <recommendedName>
        <fullName evidence="2">LysM domain-containing protein</fullName>
    </recommendedName>
</protein>
<dbReference type="InterPro" id="IPR036779">
    <property type="entry name" value="LysM_dom_sf"/>
</dbReference>
<dbReference type="SMART" id="SM00257">
    <property type="entry name" value="LysM"/>
    <property type="match status" value="1"/>
</dbReference>
<feature type="compositionally biased region" description="Polar residues" evidence="1">
    <location>
        <begin position="19"/>
        <end position="32"/>
    </location>
</feature>
<dbReference type="PROSITE" id="PS51782">
    <property type="entry name" value="LYSM"/>
    <property type="match status" value="1"/>
</dbReference>
<feature type="compositionally biased region" description="Basic residues" evidence="1">
    <location>
        <begin position="1"/>
        <end position="10"/>
    </location>
</feature>
<dbReference type="CDD" id="cd00118">
    <property type="entry name" value="LysM"/>
    <property type="match status" value="1"/>
</dbReference>
<dbReference type="PANTHER" id="PTHR20932:SF55">
    <property type="entry name" value="LYSM DOMAIN-CONTAINING PROTEIN"/>
    <property type="match status" value="1"/>
</dbReference>
<evidence type="ECO:0000313" key="3">
    <source>
        <dbReference type="EMBL" id="GAA0168178.1"/>
    </source>
</evidence>
<dbReference type="PANTHER" id="PTHR20932">
    <property type="entry name" value="LYSM AND PUTATIVE PEPTIDOGLYCAN-BINDING DOMAIN-CONTAINING PROTEIN"/>
    <property type="match status" value="1"/>
</dbReference>
<dbReference type="Gene3D" id="3.10.350.10">
    <property type="entry name" value="LysM domain"/>
    <property type="match status" value="1"/>
</dbReference>
<keyword evidence="4" id="KW-1185">Reference proteome</keyword>
<evidence type="ECO:0000259" key="2">
    <source>
        <dbReference type="PROSITE" id="PS51782"/>
    </source>
</evidence>
<dbReference type="SUPFAM" id="SSF54106">
    <property type="entry name" value="LysM domain"/>
    <property type="match status" value="1"/>
</dbReference>
<dbReference type="AlphaFoldDB" id="A0AAV3QYQ6"/>
<feature type="region of interest" description="Disordered" evidence="1">
    <location>
        <begin position="297"/>
        <end position="344"/>
    </location>
</feature>
<sequence length="385" mass="41154">MEKRMVKGHYHNPLDLNNDFDSTNEPSSPFSTTSCYKPLKLLPLSTPPPLSSSSSSVGVGTSGGGLSYMEHPVSKFDTLAGVAIKYGVEVADIKKLNGLVTDHQMFARTTLQIPLSGRRPPSSMASDSPDSHGPSGSDQTPSKLKESDFFESFKLGASPMRNVSPAMTTRQGYFGVESAEEISHSEGLEMAVYNKGGANYPVDGLFTKAVIPPNVTLNHLRKSKSVAYDLYKSILDNDEDKDDDSEKFESLRSKSEYDLRPKPKEMLLKDVSSGAIFSAHGSKGLALRPKSVARTVSGGATEGGFPTALSDSPKTKTSSGVRRSSSATSLLEAENSTTSSASSWLTSNWSLKPDLQALSTSSITKPIFDGLPKPISGKKSKAAID</sequence>
<dbReference type="Proteomes" id="UP001454036">
    <property type="component" value="Unassembled WGS sequence"/>
</dbReference>
<evidence type="ECO:0000256" key="1">
    <source>
        <dbReference type="SAM" id="MobiDB-lite"/>
    </source>
</evidence>
<comment type="caution">
    <text evidence="3">The sequence shown here is derived from an EMBL/GenBank/DDBJ whole genome shotgun (WGS) entry which is preliminary data.</text>
</comment>
<proteinExistence type="predicted"/>
<feature type="region of interest" description="Disordered" evidence="1">
    <location>
        <begin position="111"/>
        <end position="143"/>
    </location>
</feature>
<organism evidence="3 4">
    <name type="scientific">Lithospermum erythrorhizon</name>
    <name type="common">Purple gromwell</name>
    <name type="synonym">Lithospermum officinale var. erythrorhizon</name>
    <dbReference type="NCBI Taxonomy" id="34254"/>
    <lineage>
        <taxon>Eukaryota</taxon>
        <taxon>Viridiplantae</taxon>
        <taxon>Streptophyta</taxon>
        <taxon>Embryophyta</taxon>
        <taxon>Tracheophyta</taxon>
        <taxon>Spermatophyta</taxon>
        <taxon>Magnoliopsida</taxon>
        <taxon>eudicotyledons</taxon>
        <taxon>Gunneridae</taxon>
        <taxon>Pentapetalae</taxon>
        <taxon>asterids</taxon>
        <taxon>lamiids</taxon>
        <taxon>Boraginales</taxon>
        <taxon>Boraginaceae</taxon>
        <taxon>Boraginoideae</taxon>
        <taxon>Lithospermeae</taxon>
        <taxon>Lithospermum</taxon>
    </lineage>
</organism>
<feature type="compositionally biased region" description="Low complexity" evidence="1">
    <location>
        <begin position="315"/>
        <end position="344"/>
    </location>
</feature>
<dbReference type="EMBL" id="BAABME010006372">
    <property type="protein sequence ID" value="GAA0168178.1"/>
    <property type="molecule type" value="Genomic_DNA"/>
</dbReference>
<dbReference type="Pfam" id="PF01476">
    <property type="entry name" value="LysM"/>
    <property type="match status" value="1"/>
</dbReference>
<reference evidence="3 4" key="1">
    <citation type="submission" date="2024-01" db="EMBL/GenBank/DDBJ databases">
        <title>The complete chloroplast genome sequence of Lithospermum erythrorhizon: insights into the phylogenetic relationship among Boraginaceae species and the maternal lineages of purple gromwells.</title>
        <authorList>
            <person name="Okada T."/>
            <person name="Watanabe K."/>
        </authorList>
    </citation>
    <scope>NUCLEOTIDE SEQUENCE [LARGE SCALE GENOMIC DNA]</scope>
</reference>
<name>A0AAV3QYQ6_LITER</name>
<gene>
    <name evidence="3" type="ORF">LIER_22950</name>
</gene>
<feature type="region of interest" description="Disordered" evidence="1">
    <location>
        <begin position="363"/>
        <end position="385"/>
    </location>
</feature>
<feature type="compositionally biased region" description="Basic residues" evidence="1">
    <location>
        <begin position="376"/>
        <end position="385"/>
    </location>
</feature>
<feature type="domain" description="LysM" evidence="2">
    <location>
        <begin position="69"/>
        <end position="113"/>
    </location>
</feature>